<evidence type="ECO:0000313" key="2">
    <source>
        <dbReference type="Proteomes" id="UP000195667"/>
    </source>
</evidence>
<organism evidence="1 2">
    <name type="scientific">Crenothrix polyspora</name>
    <dbReference type="NCBI Taxonomy" id="360316"/>
    <lineage>
        <taxon>Bacteria</taxon>
        <taxon>Pseudomonadati</taxon>
        <taxon>Pseudomonadota</taxon>
        <taxon>Gammaproteobacteria</taxon>
        <taxon>Methylococcales</taxon>
        <taxon>Crenotrichaceae</taxon>
        <taxon>Crenothrix</taxon>
    </lineage>
</organism>
<evidence type="ECO:0000313" key="1">
    <source>
        <dbReference type="EMBL" id="SJM95594.1"/>
    </source>
</evidence>
<name>A0A1R4HH91_9GAMM</name>
<reference evidence="2" key="1">
    <citation type="submission" date="2017-02" db="EMBL/GenBank/DDBJ databases">
        <authorList>
            <person name="Daims H."/>
        </authorList>
    </citation>
    <scope>NUCLEOTIDE SEQUENCE [LARGE SCALE GENOMIC DNA]</scope>
</reference>
<dbReference type="AlphaFoldDB" id="A0A1R4HH91"/>
<sequence>MTLNHDKGAYYQVSQQIVADVPVVYVLRGTQLHQWAN</sequence>
<dbReference type="Proteomes" id="UP000195667">
    <property type="component" value="Unassembled WGS sequence"/>
</dbReference>
<keyword evidence="2" id="KW-1185">Reference proteome</keyword>
<gene>
    <name evidence="1" type="ORF">CRENPOLYSF1_740004</name>
</gene>
<dbReference type="EMBL" id="FUKI01000153">
    <property type="protein sequence ID" value="SJM95594.1"/>
    <property type="molecule type" value="Genomic_DNA"/>
</dbReference>
<protein>
    <submittedName>
        <fullName evidence="1">Uncharacterized protein</fullName>
    </submittedName>
</protein>
<proteinExistence type="predicted"/>
<accession>A0A1R4HH91</accession>